<dbReference type="InterPro" id="IPR054722">
    <property type="entry name" value="PolX-like_BBD"/>
</dbReference>
<evidence type="ECO:0000313" key="2">
    <source>
        <dbReference type="EMBL" id="KAI9192839.1"/>
    </source>
</evidence>
<reference evidence="2" key="2">
    <citation type="submission" date="2023-02" db="EMBL/GenBank/DDBJ databases">
        <authorList>
            <person name="Swenson N.G."/>
            <person name="Wegrzyn J.L."/>
            <person name="Mcevoy S.L."/>
        </authorList>
    </citation>
    <scope>NUCLEOTIDE SEQUENCE</scope>
    <source>
        <strain evidence="2">91603</strain>
        <tissue evidence="2">Leaf</tissue>
    </source>
</reference>
<name>A0AAD5P033_ACENE</name>
<gene>
    <name evidence="2" type="ORF">LWI28_028346</name>
</gene>
<organism evidence="2 3">
    <name type="scientific">Acer negundo</name>
    <name type="common">Box elder</name>
    <dbReference type="NCBI Taxonomy" id="4023"/>
    <lineage>
        <taxon>Eukaryota</taxon>
        <taxon>Viridiplantae</taxon>
        <taxon>Streptophyta</taxon>
        <taxon>Embryophyta</taxon>
        <taxon>Tracheophyta</taxon>
        <taxon>Spermatophyta</taxon>
        <taxon>Magnoliopsida</taxon>
        <taxon>eudicotyledons</taxon>
        <taxon>Gunneridae</taxon>
        <taxon>Pentapetalae</taxon>
        <taxon>rosids</taxon>
        <taxon>malvids</taxon>
        <taxon>Sapindales</taxon>
        <taxon>Sapindaceae</taxon>
        <taxon>Hippocastanoideae</taxon>
        <taxon>Acereae</taxon>
        <taxon>Acer</taxon>
    </lineage>
</organism>
<accession>A0AAD5P033</accession>
<evidence type="ECO:0000313" key="3">
    <source>
        <dbReference type="Proteomes" id="UP001064489"/>
    </source>
</evidence>
<dbReference type="EMBL" id="JAJSOW010000004">
    <property type="protein sequence ID" value="KAI9192839.1"/>
    <property type="molecule type" value="Genomic_DNA"/>
</dbReference>
<feature type="domain" description="Retrovirus-related Pol polyprotein from transposon TNT 1-94-like beta-barrel" evidence="1">
    <location>
        <begin position="36"/>
        <end position="84"/>
    </location>
</feature>
<reference evidence="2" key="1">
    <citation type="journal article" date="2022" name="Plant J.">
        <title>Strategies of tolerance reflected in two North American maple genomes.</title>
        <authorList>
            <person name="McEvoy S.L."/>
            <person name="Sezen U.U."/>
            <person name="Trouern-Trend A."/>
            <person name="McMahon S.M."/>
            <person name="Schaberg P.G."/>
            <person name="Yang J."/>
            <person name="Wegrzyn J.L."/>
            <person name="Swenson N.G."/>
        </authorList>
    </citation>
    <scope>NUCLEOTIDE SEQUENCE</scope>
    <source>
        <strain evidence="2">91603</strain>
    </source>
</reference>
<comment type="caution">
    <text evidence="2">The sequence shown here is derived from an EMBL/GenBank/DDBJ whole genome shotgun (WGS) entry which is preliminary data.</text>
</comment>
<dbReference type="Pfam" id="PF22936">
    <property type="entry name" value="Pol_BBD"/>
    <property type="match status" value="1"/>
</dbReference>
<keyword evidence="3" id="KW-1185">Reference proteome</keyword>
<proteinExistence type="predicted"/>
<dbReference type="Proteomes" id="UP001064489">
    <property type="component" value="Chromosome 6"/>
</dbReference>
<evidence type="ECO:0000259" key="1">
    <source>
        <dbReference type="Pfam" id="PF22936"/>
    </source>
</evidence>
<dbReference type="AlphaFoldDB" id="A0AAD5P033"/>
<sequence length="144" mass="16526">MSKKKTGAHANYMEGSEEMLLMAYVNNKEARIEEMWFLDSGCSNHMCGKRELFLDFEGNFREKVKLGDNSSMDVVGKGNVRMLNQLQLLEVEMNLTPVNIAILKKVKLMAAQMGQMKEIYQVKIIHLRLGNNGREGNRLGWRIM</sequence>
<protein>
    <recommendedName>
        <fullName evidence="1">Retrovirus-related Pol polyprotein from transposon TNT 1-94-like beta-barrel domain-containing protein</fullName>
    </recommendedName>
</protein>